<dbReference type="EMBL" id="ML977329">
    <property type="protein sequence ID" value="KAF2112972.1"/>
    <property type="molecule type" value="Genomic_DNA"/>
</dbReference>
<name>A0A6A5Z0M6_9PLEO</name>
<dbReference type="Proteomes" id="UP000799770">
    <property type="component" value="Unassembled WGS sequence"/>
</dbReference>
<protein>
    <submittedName>
        <fullName evidence="2">Thioredoxin-like protein</fullName>
    </submittedName>
</protein>
<evidence type="ECO:0000313" key="3">
    <source>
        <dbReference type="Proteomes" id="UP000799770"/>
    </source>
</evidence>
<dbReference type="InterPro" id="IPR051499">
    <property type="entry name" value="Phosducin-like_reg"/>
</dbReference>
<reference evidence="2" key="1">
    <citation type="journal article" date="2020" name="Stud. Mycol.">
        <title>101 Dothideomycetes genomes: a test case for predicting lifestyles and emergence of pathogens.</title>
        <authorList>
            <person name="Haridas S."/>
            <person name="Albert R."/>
            <person name="Binder M."/>
            <person name="Bloem J."/>
            <person name="Labutti K."/>
            <person name="Salamov A."/>
            <person name="Andreopoulos B."/>
            <person name="Baker S."/>
            <person name="Barry K."/>
            <person name="Bills G."/>
            <person name="Bluhm B."/>
            <person name="Cannon C."/>
            <person name="Castanera R."/>
            <person name="Culley D."/>
            <person name="Daum C."/>
            <person name="Ezra D."/>
            <person name="Gonzalez J."/>
            <person name="Henrissat B."/>
            <person name="Kuo A."/>
            <person name="Liang C."/>
            <person name="Lipzen A."/>
            <person name="Lutzoni F."/>
            <person name="Magnuson J."/>
            <person name="Mondo S."/>
            <person name="Nolan M."/>
            <person name="Ohm R."/>
            <person name="Pangilinan J."/>
            <person name="Park H.-J."/>
            <person name="Ramirez L."/>
            <person name="Alfaro M."/>
            <person name="Sun H."/>
            <person name="Tritt A."/>
            <person name="Yoshinaga Y."/>
            <person name="Zwiers L.-H."/>
            <person name="Turgeon B."/>
            <person name="Goodwin S."/>
            <person name="Spatafora J."/>
            <person name="Crous P."/>
            <person name="Grigoriev I."/>
        </authorList>
    </citation>
    <scope>NUCLEOTIDE SEQUENCE</scope>
    <source>
        <strain evidence="2">CBS 627.86</strain>
    </source>
</reference>
<dbReference type="PANTHER" id="PTHR46052:SF1">
    <property type="entry name" value="PHOSDUCIN-LIKE PROTEIN"/>
    <property type="match status" value="1"/>
</dbReference>
<feature type="compositionally biased region" description="Basic and acidic residues" evidence="1">
    <location>
        <begin position="12"/>
        <end position="38"/>
    </location>
</feature>
<accession>A0A6A5Z0M6</accession>
<proteinExistence type="predicted"/>
<gene>
    <name evidence="2" type="ORF">BDV96DRAFT_648593</name>
</gene>
<dbReference type="PANTHER" id="PTHR46052">
    <property type="entry name" value="PHOSDUCIN-LIKE PROTEIN"/>
    <property type="match status" value="1"/>
</dbReference>
<evidence type="ECO:0000256" key="1">
    <source>
        <dbReference type="SAM" id="MobiDB-lite"/>
    </source>
</evidence>
<keyword evidence="3" id="KW-1185">Reference proteome</keyword>
<evidence type="ECO:0000313" key="2">
    <source>
        <dbReference type="EMBL" id="KAF2112972.1"/>
    </source>
</evidence>
<organism evidence="2 3">
    <name type="scientific">Lophiotrema nucula</name>
    <dbReference type="NCBI Taxonomy" id="690887"/>
    <lineage>
        <taxon>Eukaryota</taxon>
        <taxon>Fungi</taxon>
        <taxon>Dikarya</taxon>
        <taxon>Ascomycota</taxon>
        <taxon>Pezizomycotina</taxon>
        <taxon>Dothideomycetes</taxon>
        <taxon>Pleosporomycetidae</taxon>
        <taxon>Pleosporales</taxon>
        <taxon>Lophiotremataceae</taxon>
        <taxon>Lophiotrema</taxon>
    </lineage>
</organism>
<dbReference type="OrthoDB" id="70588at2759"/>
<sequence length="268" mass="30677">MTTSAAQAEFNELFRDKDREARHPEDRHADSDHSEHDASSPQQYYEKADTDDELDIPHDMRSNYFLPSIRSDANTGPKGVIADAHAFELAKKEARRSSSWFRRSTPPNQYNVATEKALNEDVGEEGFLEKWRLWQMNQLSSGRRSRTASPNTKPIRVVDDEGFLNAVEDMEKDKVVIVFIYDDRSEASRVVEKYLTRLKGKHMATTDFIKYHYQDAEIDAAGVPAVLAYYHGNQIGKLVPLLDELPDDELNDQVLEDLFIERGILGQK</sequence>
<dbReference type="SUPFAM" id="SSF52833">
    <property type="entry name" value="Thioredoxin-like"/>
    <property type="match status" value="1"/>
</dbReference>
<dbReference type="AlphaFoldDB" id="A0A6A5Z0M6"/>
<dbReference type="Gene3D" id="3.40.30.10">
    <property type="entry name" value="Glutaredoxin"/>
    <property type="match status" value="1"/>
</dbReference>
<feature type="region of interest" description="Disordered" evidence="1">
    <location>
        <begin position="1"/>
        <end position="59"/>
    </location>
</feature>
<dbReference type="InterPro" id="IPR036249">
    <property type="entry name" value="Thioredoxin-like_sf"/>
</dbReference>